<dbReference type="HOGENOM" id="CLU_413379_0_0_1"/>
<gene>
    <name evidence="1" type="ORF">PAXINDRAFT_115900</name>
</gene>
<organism evidence="1 2">
    <name type="scientific">Paxillus involutus ATCC 200175</name>
    <dbReference type="NCBI Taxonomy" id="664439"/>
    <lineage>
        <taxon>Eukaryota</taxon>
        <taxon>Fungi</taxon>
        <taxon>Dikarya</taxon>
        <taxon>Basidiomycota</taxon>
        <taxon>Agaricomycotina</taxon>
        <taxon>Agaricomycetes</taxon>
        <taxon>Agaricomycetidae</taxon>
        <taxon>Boletales</taxon>
        <taxon>Paxilineae</taxon>
        <taxon>Paxillaceae</taxon>
        <taxon>Paxillus</taxon>
    </lineage>
</organism>
<proteinExistence type="predicted"/>
<reference evidence="2" key="2">
    <citation type="submission" date="2015-01" db="EMBL/GenBank/DDBJ databases">
        <title>Evolutionary Origins and Diversification of the Mycorrhizal Mutualists.</title>
        <authorList>
            <consortium name="DOE Joint Genome Institute"/>
            <consortium name="Mycorrhizal Genomics Consortium"/>
            <person name="Kohler A."/>
            <person name="Kuo A."/>
            <person name="Nagy L.G."/>
            <person name="Floudas D."/>
            <person name="Copeland A."/>
            <person name="Barry K.W."/>
            <person name="Cichocki N."/>
            <person name="Veneault-Fourrey C."/>
            <person name="LaButti K."/>
            <person name="Lindquist E.A."/>
            <person name="Lipzen A."/>
            <person name="Lundell T."/>
            <person name="Morin E."/>
            <person name="Murat C."/>
            <person name="Riley R."/>
            <person name="Ohm R."/>
            <person name="Sun H."/>
            <person name="Tunlid A."/>
            <person name="Henrissat B."/>
            <person name="Grigoriev I.V."/>
            <person name="Hibbett D.S."/>
            <person name="Martin F."/>
        </authorList>
    </citation>
    <scope>NUCLEOTIDE SEQUENCE [LARGE SCALE GENOMIC DNA]</scope>
    <source>
        <strain evidence="2">ATCC 200175</strain>
    </source>
</reference>
<evidence type="ECO:0000313" key="1">
    <source>
        <dbReference type="EMBL" id="KIJ14566.1"/>
    </source>
</evidence>
<keyword evidence="2" id="KW-1185">Reference proteome</keyword>
<protein>
    <submittedName>
        <fullName evidence="1">Uncharacterized protein</fullName>
    </submittedName>
</protein>
<dbReference type="AlphaFoldDB" id="A0A0C9U5X5"/>
<dbReference type="Proteomes" id="UP000053647">
    <property type="component" value="Unassembled WGS sequence"/>
</dbReference>
<accession>A0A0C9U5X5</accession>
<reference evidence="1 2" key="1">
    <citation type="submission" date="2014-06" db="EMBL/GenBank/DDBJ databases">
        <authorList>
            <consortium name="DOE Joint Genome Institute"/>
            <person name="Kuo A."/>
            <person name="Kohler A."/>
            <person name="Nagy L.G."/>
            <person name="Floudas D."/>
            <person name="Copeland A."/>
            <person name="Barry K.W."/>
            <person name="Cichocki N."/>
            <person name="Veneault-Fourrey C."/>
            <person name="LaButti K."/>
            <person name="Lindquist E.A."/>
            <person name="Lipzen A."/>
            <person name="Lundell T."/>
            <person name="Morin E."/>
            <person name="Murat C."/>
            <person name="Sun H."/>
            <person name="Tunlid A."/>
            <person name="Henrissat B."/>
            <person name="Grigoriev I.V."/>
            <person name="Hibbett D.S."/>
            <person name="Martin F."/>
            <person name="Nordberg H.P."/>
            <person name="Cantor M.N."/>
            <person name="Hua S.X."/>
        </authorList>
    </citation>
    <scope>NUCLEOTIDE SEQUENCE [LARGE SCALE GENOMIC DNA]</scope>
    <source>
        <strain evidence="1 2">ATCC 200175</strain>
    </source>
</reference>
<evidence type="ECO:0000313" key="2">
    <source>
        <dbReference type="Proteomes" id="UP000053647"/>
    </source>
</evidence>
<dbReference type="OrthoDB" id="2932645at2759"/>
<sequence>MVQVELPEAWDTDPNLPPRSDITMYNLNIDNVLGASEPALSQNLTRLFANLLERNQDHTYVQNYTGAIKLKLRKEASQEVAVRKYSVFGNACFKAGIVKVMLELATLHVYTTAYPKERYIAQYNGLDSLMGLLRLGNLAERRALLDEMLQHGAIDIIMQKLDHPLCIIRQLAVNLIRLLSTESMLGEKISAATTAEIMIAMCQFALEGPEFYIQQMQSPVVGWQSQMILGSPGIPSSQAVAHAPRYYAMAQESSLWAIHGLLCTNPLPSRKFCLEILKKKPEVLDLLFDCAILPRAPWYPETQADSIACEALALLLQWPSHIVPGVSTPMDSAFKAQDWKAMSQCLTILTSREGWAEKIIEIWMKIEEEDSRVVKRLLDRVETDYLASDPPDLRTYHQIFEYRGTSRIAVLRLIATLTHAAESCGVTNAELESFLHIAYMASRKIKSKEECRTKADDVAHIERTMEISRSPLYTVPLRMKMDAPARIADEGVLGPTALARLLVVLAQRKALGTIQGLKKQPSGLSSSTSLNHVQQITHPDVIRRFISIALQRVRASANKGRERVGQGEYDFARTAFTNTAELAAALVALDTHTQGQYSKEISGARKELVLALGNASEMALRRKQYQEALNFGHGAVTVAENIAASEGLDPSIVAKNRRRVQQAQREISQK</sequence>
<name>A0A0C9U5X5_PAXIN</name>
<dbReference type="EMBL" id="KN819342">
    <property type="protein sequence ID" value="KIJ14566.1"/>
    <property type="molecule type" value="Genomic_DNA"/>
</dbReference>